<keyword evidence="2" id="KW-0732">Signal</keyword>
<reference evidence="3 4" key="1">
    <citation type="submission" date="2022-06" db="EMBL/GenBank/DDBJ databases">
        <title>Sequencing the genomes of 1000 actinobacteria strains.</title>
        <authorList>
            <person name="Klenk H.-P."/>
        </authorList>
    </citation>
    <scope>NUCLEOTIDE SEQUENCE [LARGE SCALE GENOMIC DNA]</scope>
    <source>
        <strain evidence="3 4">DSM 44170</strain>
    </source>
</reference>
<accession>A0ABT1JS02</accession>
<keyword evidence="4" id="KW-1185">Reference proteome</keyword>
<protein>
    <recommendedName>
        <fullName evidence="5">WD40 repeat domain-containing protein</fullName>
    </recommendedName>
</protein>
<feature type="signal peptide" evidence="2">
    <location>
        <begin position="1"/>
        <end position="31"/>
    </location>
</feature>
<evidence type="ECO:0000256" key="1">
    <source>
        <dbReference type="SAM" id="MobiDB-lite"/>
    </source>
</evidence>
<evidence type="ECO:0000313" key="3">
    <source>
        <dbReference type="EMBL" id="MCP2344523.1"/>
    </source>
</evidence>
<gene>
    <name evidence="3" type="ORF">HD595_000645</name>
</gene>
<dbReference type="Proteomes" id="UP001320766">
    <property type="component" value="Unassembled WGS sequence"/>
</dbReference>
<sequence>MIMEVPLSARAVTCGVAAALAVLSLSACTNAHPAARRPAATRPDATGGPLAIGVAPGTRAKPASCQSPPRRSDQFHARRVTAGWRKVTPDSPSGFFSQGNVSADGSLLTVQDPGGIGEVRRLTGDTLEPVPTPWPGKSLGLAAGGERLWVLTGAGQQKYGLGSRQAGTWYGGPLTPASGGADVDGRGPWVMAGDRTMRWDGRAWRQAPLPDFGASLTGTARAPWVVLDEDARAPLAQWTGRAWRLVRVPGVKGKWVQLSAVAPTRPGEFWALGMVTWDEDDAELEPLARSRLLALRWKAGRWSCLFGPTDEEGNARFTDAVHDGRGGLWAVTHDGELWHLTDGRWTRERPREARHVMNPDMVREEITELAASEDGRHVYALGRAVWRLGR</sequence>
<name>A0ABT1JS02_9ACTN</name>
<evidence type="ECO:0000313" key="4">
    <source>
        <dbReference type="Proteomes" id="UP001320766"/>
    </source>
</evidence>
<dbReference type="RefSeq" id="WP_253765478.1">
    <property type="nucleotide sequence ID" value="NZ_BAAAVE010000035.1"/>
</dbReference>
<proteinExistence type="predicted"/>
<comment type="caution">
    <text evidence="3">The sequence shown here is derived from an EMBL/GenBank/DDBJ whole genome shotgun (WGS) entry which is preliminary data.</text>
</comment>
<evidence type="ECO:0008006" key="5">
    <source>
        <dbReference type="Google" id="ProtNLM"/>
    </source>
</evidence>
<feature type="chain" id="PRO_5047214839" description="WD40 repeat domain-containing protein" evidence="2">
    <location>
        <begin position="32"/>
        <end position="390"/>
    </location>
</feature>
<dbReference type="EMBL" id="JAMZEC010000001">
    <property type="protein sequence ID" value="MCP2344523.1"/>
    <property type="molecule type" value="Genomic_DNA"/>
</dbReference>
<organism evidence="3 4">
    <name type="scientific">Nonomuraea roseoviolacea subsp. carminata</name>
    <dbReference type="NCBI Taxonomy" id="160689"/>
    <lineage>
        <taxon>Bacteria</taxon>
        <taxon>Bacillati</taxon>
        <taxon>Actinomycetota</taxon>
        <taxon>Actinomycetes</taxon>
        <taxon>Streptosporangiales</taxon>
        <taxon>Streptosporangiaceae</taxon>
        <taxon>Nonomuraea</taxon>
    </lineage>
</organism>
<evidence type="ECO:0000256" key="2">
    <source>
        <dbReference type="SAM" id="SignalP"/>
    </source>
</evidence>
<feature type="region of interest" description="Disordered" evidence="1">
    <location>
        <begin position="36"/>
        <end position="75"/>
    </location>
</feature>
<feature type="compositionally biased region" description="Low complexity" evidence="1">
    <location>
        <begin position="36"/>
        <end position="46"/>
    </location>
</feature>